<accession>G4ZQ41</accession>
<evidence type="ECO:0008006" key="3">
    <source>
        <dbReference type="Google" id="ProtNLM"/>
    </source>
</evidence>
<proteinExistence type="predicted"/>
<sequence>ARLGLPSKDYSTHSLRIGGACALLAAGKSDVVIRLMDRCSSWCFSVYTRLKPGMVQDA</sequence>
<organism evidence="1 2">
    <name type="scientific">Phytophthora sojae (strain P6497)</name>
    <name type="common">Soybean stem and root rot agent</name>
    <name type="synonym">Phytophthora megasperma f. sp. glycines</name>
    <dbReference type="NCBI Taxonomy" id="1094619"/>
    <lineage>
        <taxon>Eukaryota</taxon>
        <taxon>Sar</taxon>
        <taxon>Stramenopiles</taxon>
        <taxon>Oomycota</taxon>
        <taxon>Peronosporomycetes</taxon>
        <taxon>Peronosporales</taxon>
        <taxon>Peronosporaceae</taxon>
        <taxon>Phytophthora</taxon>
    </lineage>
</organism>
<dbReference type="AlphaFoldDB" id="G4ZQ41"/>
<dbReference type="EMBL" id="JH159155">
    <property type="protein sequence ID" value="EGZ14430.1"/>
    <property type="molecule type" value="Genomic_DNA"/>
</dbReference>
<keyword evidence="2" id="KW-1185">Reference proteome</keyword>
<evidence type="ECO:0000313" key="2">
    <source>
        <dbReference type="Proteomes" id="UP000002640"/>
    </source>
</evidence>
<dbReference type="GeneID" id="20658951"/>
<dbReference type="GO" id="GO:0015074">
    <property type="term" value="P:DNA integration"/>
    <property type="evidence" value="ECO:0007669"/>
    <property type="project" value="InterPro"/>
</dbReference>
<gene>
    <name evidence="1" type="ORF">PHYSODRAFT_509117</name>
</gene>
<protein>
    <recommendedName>
        <fullName evidence="3">Tyr recombinase domain-containing protein</fullName>
    </recommendedName>
</protein>
<name>G4ZQ41_PHYSP</name>
<reference evidence="1 2" key="1">
    <citation type="journal article" date="2006" name="Science">
        <title>Phytophthora genome sequences uncover evolutionary origins and mechanisms of pathogenesis.</title>
        <authorList>
            <person name="Tyler B.M."/>
            <person name="Tripathy S."/>
            <person name="Zhang X."/>
            <person name="Dehal P."/>
            <person name="Jiang R.H."/>
            <person name="Aerts A."/>
            <person name="Arredondo F.D."/>
            <person name="Baxter L."/>
            <person name="Bensasson D."/>
            <person name="Beynon J.L."/>
            <person name="Chapman J."/>
            <person name="Damasceno C.M."/>
            <person name="Dorrance A.E."/>
            <person name="Dou D."/>
            <person name="Dickerman A.W."/>
            <person name="Dubchak I.L."/>
            <person name="Garbelotto M."/>
            <person name="Gijzen M."/>
            <person name="Gordon S.G."/>
            <person name="Govers F."/>
            <person name="Grunwald N.J."/>
            <person name="Huang W."/>
            <person name="Ivors K.L."/>
            <person name="Jones R.W."/>
            <person name="Kamoun S."/>
            <person name="Krampis K."/>
            <person name="Lamour K.H."/>
            <person name="Lee M.K."/>
            <person name="McDonald W.H."/>
            <person name="Medina M."/>
            <person name="Meijer H.J."/>
            <person name="Nordberg E.K."/>
            <person name="Maclean D.J."/>
            <person name="Ospina-Giraldo M.D."/>
            <person name="Morris P.F."/>
            <person name="Phuntumart V."/>
            <person name="Putnam N.H."/>
            <person name="Rash S."/>
            <person name="Rose J.K."/>
            <person name="Sakihama Y."/>
            <person name="Salamov A.A."/>
            <person name="Savidor A."/>
            <person name="Scheuring C.F."/>
            <person name="Smith B.M."/>
            <person name="Sobral B.W."/>
            <person name="Terry A."/>
            <person name="Torto-Alalibo T.A."/>
            <person name="Win J."/>
            <person name="Xu Z."/>
            <person name="Zhang H."/>
            <person name="Grigoriev I.V."/>
            <person name="Rokhsar D.S."/>
            <person name="Boore J.L."/>
        </authorList>
    </citation>
    <scope>NUCLEOTIDE SEQUENCE [LARGE SCALE GENOMIC DNA]</scope>
    <source>
        <strain evidence="1 2">P6497</strain>
    </source>
</reference>
<evidence type="ECO:0000313" key="1">
    <source>
        <dbReference type="EMBL" id="EGZ14430.1"/>
    </source>
</evidence>
<dbReference type="GO" id="GO:0003677">
    <property type="term" value="F:DNA binding"/>
    <property type="evidence" value="ECO:0007669"/>
    <property type="project" value="InterPro"/>
</dbReference>
<feature type="non-terminal residue" evidence="1">
    <location>
        <position position="1"/>
    </location>
</feature>
<dbReference type="InParanoid" id="G4ZQ41"/>
<dbReference type="InterPro" id="IPR013762">
    <property type="entry name" value="Integrase-like_cat_sf"/>
</dbReference>
<dbReference type="Proteomes" id="UP000002640">
    <property type="component" value="Unassembled WGS sequence"/>
</dbReference>
<dbReference type="Gene3D" id="1.10.443.10">
    <property type="entry name" value="Intergrase catalytic core"/>
    <property type="match status" value="1"/>
</dbReference>
<dbReference type="GO" id="GO:0006310">
    <property type="term" value="P:DNA recombination"/>
    <property type="evidence" value="ECO:0007669"/>
    <property type="project" value="InterPro"/>
</dbReference>
<dbReference type="RefSeq" id="XP_009528179.1">
    <property type="nucleotide sequence ID" value="XM_009529884.1"/>
</dbReference>
<dbReference type="KEGG" id="psoj:PHYSODRAFT_509117"/>